<proteinExistence type="predicted"/>
<gene>
    <name evidence="2" type="ORF">U0035_02430</name>
</gene>
<reference evidence="2 3" key="1">
    <citation type="submission" date="2023-12" db="EMBL/GenBank/DDBJ databases">
        <title>Genome sequencing and assembly of bacterial species from a model synthetic community.</title>
        <authorList>
            <person name="Hogle S.L."/>
        </authorList>
    </citation>
    <scope>NUCLEOTIDE SEQUENCE [LARGE SCALE GENOMIC DNA]</scope>
    <source>
        <strain evidence="2 3">HAMBI_3031</strain>
    </source>
</reference>
<dbReference type="SUPFAM" id="SSF159894">
    <property type="entry name" value="YgaC/TfoX-N like"/>
    <property type="match status" value="1"/>
</dbReference>
<dbReference type="Pfam" id="PF04993">
    <property type="entry name" value="TfoX_N"/>
    <property type="match status" value="1"/>
</dbReference>
<evidence type="ECO:0000259" key="1">
    <source>
        <dbReference type="Pfam" id="PF04993"/>
    </source>
</evidence>
<dbReference type="Proteomes" id="UP001325680">
    <property type="component" value="Chromosome"/>
</dbReference>
<feature type="domain" description="TfoX N-terminal" evidence="1">
    <location>
        <begin position="23"/>
        <end position="103"/>
    </location>
</feature>
<organism evidence="2 3">
    <name type="scientific">Niabella yanshanensis</name>
    <dbReference type="NCBI Taxonomy" id="577386"/>
    <lineage>
        <taxon>Bacteria</taxon>
        <taxon>Pseudomonadati</taxon>
        <taxon>Bacteroidota</taxon>
        <taxon>Chitinophagia</taxon>
        <taxon>Chitinophagales</taxon>
        <taxon>Chitinophagaceae</taxon>
        <taxon>Niabella</taxon>
    </lineage>
</organism>
<evidence type="ECO:0000313" key="2">
    <source>
        <dbReference type="EMBL" id="WQD39002.1"/>
    </source>
</evidence>
<accession>A0ABZ0WBN2</accession>
<dbReference type="InterPro" id="IPR007076">
    <property type="entry name" value="TfoX_N"/>
</dbReference>
<protein>
    <submittedName>
        <fullName evidence="2">TfoX/Sxy family protein</fullName>
    </submittedName>
</protein>
<dbReference type="EMBL" id="CP139960">
    <property type="protein sequence ID" value="WQD39002.1"/>
    <property type="molecule type" value="Genomic_DNA"/>
</dbReference>
<dbReference type="Gene3D" id="3.30.1460.30">
    <property type="entry name" value="YgaC/TfoX-N like chaperone"/>
    <property type="match status" value="1"/>
</dbReference>
<keyword evidence="3" id="KW-1185">Reference proteome</keyword>
<sequence>MAYDTRLADRVRQYLQQKSDIVVEEKTMFSGLAFMVNGKMCVNVAGNRLMCRYDPALNTLLAEAPGYQPMIMRGKELPGYCYVEPEVLQTAKALTYWIRLCLDYNPRAKASKKK</sequence>
<evidence type="ECO:0000313" key="3">
    <source>
        <dbReference type="Proteomes" id="UP001325680"/>
    </source>
</evidence>
<name>A0ABZ0WBN2_9BACT</name>
<dbReference type="RefSeq" id="WP_114792585.1">
    <property type="nucleotide sequence ID" value="NZ_CP139960.1"/>
</dbReference>